<dbReference type="SUPFAM" id="SSF53335">
    <property type="entry name" value="S-adenosyl-L-methionine-dependent methyltransferases"/>
    <property type="match status" value="1"/>
</dbReference>
<keyword evidence="3" id="KW-1185">Reference proteome</keyword>
<dbReference type="InterPro" id="IPR029063">
    <property type="entry name" value="SAM-dependent_MTases_sf"/>
</dbReference>
<accession>A0A6S6XVS2</accession>
<evidence type="ECO:0000313" key="3">
    <source>
        <dbReference type="Proteomes" id="UP000515733"/>
    </source>
</evidence>
<evidence type="ECO:0000313" key="2">
    <source>
        <dbReference type="EMBL" id="CAB1368157.1"/>
    </source>
</evidence>
<protein>
    <recommendedName>
        <fullName evidence="1">Methyltransferase domain-containing protein</fullName>
    </recommendedName>
</protein>
<dbReference type="Gene3D" id="3.40.50.150">
    <property type="entry name" value="Vaccinia Virus protein VP39"/>
    <property type="match status" value="1"/>
</dbReference>
<dbReference type="CDD" id="cd02440">
    <property type="entry name" value="AdoMet_MTases"/>
    <property type="match status" value="1"/>
</dbReference>
<dbReference type="InterPro" id="IPR041698">
    <property type="entry name" value="Methyltransf_25"/>
</dbReference>
<dbReference type="Pfam" id="PF13649">
    <property type="entry name" value="Methyltransf_25"/>
    <property type="match status" value="1"/>
</dbReference>
<sequence>MTGSEKIVPMNPQLEPSLWVRRFAPLIPAGGQVLDLACGFGRHARLLAQLGYQVEAVDRDAEALATLADIPGINVFQADLEGGAWPYYGRAFDGVVVTNYLFRPLMPMLLNLLEEGGVLIYETFMIGNELLGKPANPAFLLRPGELLSLTHKRFTVVAFEQGRVDTPRPAVIQRICLKRGSVPQALPGG</sequence>
<dbReference type="KEGG" id="doe:DENOEST_0992"/>
<gene>
    <name evidence="2" type="ORF">DENOEST_0992</name>
</gene>
<name>A0A6S6XVS2_9PROT</name>
<evidence type="ECO:0000259" key="1">
    <source>
        <dbReference type="Pfam" id="PF13649"/>
    </source>
</evidence>
<reference evidence="2 3" key="1">
    <citation type="submission" date="2020-03" db="EMBL/GenBank/DDBJ databases">
        <authorList>
            <consortium name="Genoscope - CEA"/>
            <person name="William W."/>
        </authorList>
    </citation>
    <scope>NUCLEOTIDE SEQUENCE [LARGE SCALE GENOMIC DNA]</scope>
    <source>
        <strain evidence="3">DSM 16959</strain>
    </source>
</reference>
<dbReference type="EMBL" id="LR778301">
    <property type="protein sequence ID" value="CAB1368157.1"/>
    <property type="molecule type" value="Genomic_DNA"/>
</dbReference>
<dbReference type="Proteomes" id="UP000515733">
    <property type="component" value="Chromosome"/>
</dbReference>
<dbReference type="AlphaFoldDB" id="A0A6S6XVS2"/>
<proteinExistence type="predicted"/>
<organism evidence="2 3">
    <name type="scientific">Denitratisoma oestradiolicum</name>
    <dbReference type="NCBI Taxonomy" id="311182"/>
    <lineage>
        <taxon>Bacteria</taxon>
        <taxon>Pseudomonadati</taxon>
        <taxon>Pseudomonadota</taxon>
        <taxon>Betaproteobacteria</taxon>
        <taxon>Nitrosomonadales</taxon>
        <taxon>Sterolibacteriaceae</taxon>
        <taxon>Denitratisoma</taxon>
    </lineage>
</organism>
<feature type="domain" description="Methyltransferase" evidence="1">
    <location>
        <begin position="33"/>
        <end position="100"/>
    </location>
</feature>